<evidence type="ECO:0000256" key="2">
    <source>
        <dbReference type="SAM" id="Phobius"/>
    </source>
</evidence>
<dbReference type="AlphaFoldDB" id="A0A9P6XWT0"/>
<dbReference type="OrthoDB" id="3981028at2759"/>
<keyword evidence="2" id="KW-1133">Transmembrane helix</keyword>
<proteinExistence type="predicted"/>
<protein>
    <submittedName>
        <fullName evidence="3">Uncharacterized protein</fullName>
    </submittedName>
</protein>
<dbReference type="EMBL" id="JAANIT010003561">
    <property type="protein sequence ID" value="KAG1533891.1"/>
    <property type="molecule type" value="Genomic_DNA"/>
</dbReference>
<dbReference type="Proteomes" id="UP000717996">
    <property type="component" value="Unassembled WGS sequence"/>
</dbReference>
<evidence type="ECO:0000313" key="3">
    <source>
        <dbReference type="EMBL" id="KAG1533891.1"/>
    </source>
</evidence>
<accession>A0A9P6XWT0</accession>
<gene>
    <name evidence="3" type="ORF">G6F51_012389</name>
</gene>
<keyword evidence="2" id="KW-0812">Transmembrane</keyword>
<evidence type="ECO:0000313" key="4">
    <source>
        <dbReference type="Proteomes" id="UP000717996"/>
    </source>
</evidence>
<keyword evidence="2" id="KW-0472">Membrane</keyword>
<comment type="caution">
    <text evidence="3">The sequence shown here is derived from an EMBL/GenBank/DDBJ whole genome shotgun (WGS) entry which is preliminary data.</text>
</comment>
<evidence type="ECO:0000256" key="1">
    <source>
        <dbReference type="SAM" id="Coils"/>
    </source>
</evidence>
<sequence length="343" mass="39547">MSAEVLYNKSLRSFLLKKHSLAASGCVKAIALLSKDYNNSEVENLKLNVWMLYLNVVSTIIGNPKSTQAHYAKLLGTNSSQLQPNDVCSFVWRKLKESYSTAENIDIRIMSTLLTMTANLEQFAVAKDITEEWFTCLSDAVLDNISQQIKQEHNYLVCAYIEIVELYVTRILPGLNEFETAEAFIDYNTILTESKLLALKEAVRNYKKSIEQREKEEKDRLLMQQKEIVKEEEVKKVKEEEEVEIKEETQLIRTVQVEKDIIPNYTSVQNSKRDKQMNRLMLIKNWINQIAIKGTASYATILIIAFLLVSLLNGQRRRISIVLQSLFTKFFQTIKMGTTVTYM</sequence>
<organism evidence="3 4">
    <name type="scientific">Rhizopus oryzae</name>
    <name type="common">Mucormycosis agent</name>
    <name type="synonym">Rhizopus arrhizus var. delemar</name>
    <dbReference type="NCBI Taxonomy" id="64495"/>
    <lineage>
        <taxon>Eukaryota</taxon>
        <taxon>Fungi</taxon>
        <taxon>Fungi incertae sedis</taxon>
        <taxon>Mucoromycota</taxon>
        <taxon>Mucoromycotina</taxon>
        <taxon>Mucoromycetes</taxon>
        <taxon>Mucorales</taxon>
        <taxon>Mucorineae</taxon>
        <taxon>Rhizopodaceae</taxon>
        <taxon>Rhizopus</taxon>
    </lineage>
</organism>
<feature type="coiled-coil region" evidence="1">
    <location>
        <begin position="196"/>
        <end position="258"/>
    </location>
</feature>
<keyword evidence="1" id="KW-0175">Coiled coil</keyword>
<name>A0A9P6XWT0_RHIOR</name>
<reference evidence="3" key="1">
    <citation type="journal article" date="2020" name="Microb. Genom.">
        <title>Genetic diversity of clinical and environmental Mucorales isolates obtained from an investigation of mucormycosis cases among solid organ transplant recipients.</title>
        <authorList>
            <person name="Nguyen M.H."/>
            <person name="Kaul D."/>
            <person name="Muto C."/>
            <person name="Cheng S.J."/>
            <person name="Richter R.A."/>
            <person name="Bruno V.M."/>
            <person name="Liu G."/>
            <person name="Beyhan S."/>
            <person name="Sundermann A.J."/>
            <person name="Mounaud S."/>
            <person name="Pasculle A.W."/>
            <person name="Nierman W.C."/>
            <person name="Driscoll E."/>
            <person name="Cumbie R."/>
            <person name="Clancy C.J."/>
            <person name="Dupont C.L."/>
        </authorList>
    </citation>
    <scope>NUCLEOTIDE SEQUENCE</scope>
    <source>
        <strain evidence="3">GL16</strain>
    </source>
</reference>
<feature type="transmembrane region" description="Helical" evidence="2">
    <location>
        <begin position="296"/>
        <end position="314"/>
    </location>
</feature>